<evidence type="ECO:0000256" key="1">
    <source>
        <dbReference type="SAM" id="Coils"/>
    </source>
</evidence>
<dbReference type="InterPro" id="IPR045177">
    <property type="entry name" value="FDM1-5/IDN2"/>
</dbReference>
<keyword evidence="1" id="KW-0175">Coiled coil</keyword>
<proteinExistence type="predicted"/>
<dbReference type="InterPro" id="IPR005379">
    <property type="entry name" value="FDM1-5/IDN2_XH"/>
</dbReference>
<protein>
    <recommendedName>
        <fullName evidence="3">Factor of DNA methylation 1-5/IDN2 domain-containing protein</fullName>
    </recommendedName>
</protein>
<gene>
    <name evidence="4" type="ORF">CCACVL1_25154</name>
</gene>
<evidence type="ECO:0000313" key="4">
    <source>
        <dbReference type="EMBL" id="OMO59022.1"/>
    </source>
</evidence>
<feature type="coiled-coil region" evidence="1">
    <location>
        <begin position="43"/>
        <end position="95"/>
    </location>
</feature>
<dbReference type="EMBL" id="AWWV01014044">
    <property type="protein sequence ID" value="OMO59022.1"/>
    <property type="molecule type" value="Genomic_DNA"/>
</dbReference>
<dbReference type="STRING" id="210143.A0A1R3GLT0"/>
<feature type="compositionally biased region" description="Polar residues" evidence="2">
    <location>
        <begin position="159"/>
        <end position="178"/>
    </location>
</feature>
<feature type="region of interest" description="Disordered" evidence="2">
    <location>
        <begin position="159"/>
        <end position="184"/>
    </location>
</feature>
<reference evidence="4 5" key="1">
    <citation type="submission" date="2013-09" db="EMBL/GenBank/DDBJ databases">
        <title>Corchorus capsularis genome sequencing.</title>
        <authorList>
            <person name="Alam M."/>
            <person name="Haque M.S."/>
            <person name="Islam M.S."/>
            <person name="Emdad E.M."/>
            <person name="Islam M.M."/>
            <person name="Ahmed B."/>
            <person name="Halim A."/>
            <person name="Hossen Q.M.M."/>
            <person name="Hossain M.Z."/>
            <person name="Ahmed R."/>
            <person name="Khan M.M."/>
            <person name="Islam R."/>
            <person name="Rashid M.M."/>
            <person name="Khan S.A."/>
            <person name="Rahman M.S."/>
            <person name="Alam M."/>
        </authorList>
    </citation>
    <scope>NUCLEOTIDE SEQUENCE [LARGE SCALE GENOMIC DNA]</scope>
    <source>
        <strain evidence="5">cv. CVL-1</strain>
        <tissue evidence="4">Whole seedling</tissue>
    </source>
</reference>
<dbReference type="PANTHER" id="PTHR21596:SF65">
    <property type="entry name" value="PROTEIN INVOLVED IN DE NOVO 2-RELATED"/>
    <property type="match status" value="1"/>
</dbReference>
<dbReference type="GO" id="GO:0080188">
    <property type="term" value="P:gene silencing by siRNA-directed DNA methylation"/>
    <property type="evidence" value="ECO:0007669"/>
    <property type="project" value="InterPro"/>
</dbReference>
<accession>A0A1R3GLT0</accession>
<comment type="caution">
    <text evidence="4">The sequence shown here is derived from an EMBL/GenBank/DDBJ whole genome shotgun (WGS) entry which is preliminary data.</text>
</comment>
<evidence type="ECO:0000256" key="2">
    <source>
        <dbReference type="SAM" id="MobiDB-lite"/>
    </source>
</evidence>
<dbReference type="AlphaFoldDB" id="A0A1R3GLT0"/>
<organism evidence="4 5">
    <name type="scientific">Corchorus capsularis</name>
    <name type="common">Jute</name>
    <dbReference type="NCBI Taxonomy" id="210143"/>
    <lineage>
        <taxon>Eukaryota</taxon>
        <taxon>Viridiplantae</taxon>
        <taxon>Streptophyta</taxon>
        <taxon>Embryophyta</taxon>
        <taxon>Tracheophyta</taxon>
        <taxon>Spermatophyta</taxon>
        <taxon>Magnoliopsida</taxon>
        <taxon>eudicotyledons</taxon>
        <taxon>Gunneridae</taxon>
        <taxon>Pentapetalae</taxon>
        <taxon>rosids</taxon>
        <taxon>malvids</taxon>
        <taxon>Malvales</taxon>
        <taxon>Malvaceae</taxon>
        <taxon>Grewioideae</taxon>
        <taxon>Apeibeae</taxon>
        <taxon>Corchorus</taxon>
    </lineage>
</organism>
<evidence type="ECO:0000313" key="5">
    <source>
        <dbReference type="Proteomes" id="UP000188268"/>
    </source>
</evidence>
<dbReference type="OrthoDB" id="1892195at2759"/>
<keyword evidence="5" id="KW-1185">Reference proteome</keyword>
<dbReference type="Gramene" id="OMO59022">
    <property type="protein sequence ID" value="OMO59022"/>
    <property type="gene ID" value="CCACVL1_25154"/>
</dbReference>
<name>A0A1R3GLT0_COCAP</name>
<dbReference type="PANTHER" id="PTHR21596">
    <property type="entry name" value="RIBONUCLEASE P SUBUNIT P38"/>
    <property type="match status" value="1"/>
</dbReference>
<evidence type="ECO:0000259" key="3">
    <source>
        <dbReference type="Pfam" id="PF03469"/>
    </source>
</evidence>
<dbReference type="Proteomes" id="UP000188268">
    <property type="component" value="Unassembled WGS sequence"/>
</dbReference>
<sequence length="184" mass="21472">MEARCTENSKSLEVLMEEKDYLLQAYNVTKSAREDFQRILNGHEKLKSHLESYKNDLELRELELEKREAVNENKRKMLAEELEQVEEVIDADEERLLRYNIGDDVFNAVTSAIKKLNENYQRGKYKFSELWNAKEERKATVAEGIGWLLEEWNREMQATNDLASSNAQEKTSTSGTSQETDKLD</sequence>
<feature type="domain" description="Factor of DNA methylation 1-5/IDN2" evidence="3">
    <location>
        <begin position="83"/>
        <end position="155"/>
    </location>
</feature>
<dbReference type="Pfam" id="PF03469">
    <property type="entry name" value="XH"/>
    <property type="match status" value="1"/>
</dbReference>